<sequence length="135" mass="14608">MLAESRKHGPRKSGRPKGDPIKVRHMTIGVRVNLAEWEALQLRARHMGMSPAQWLRTAALSRRMPLPPVPEVNRKAYGELARLGVNLNQIAKAANAGRTAVPFGLLRELLSQIMCLQASLMGVAGSSPAEAGTVP</sequence>
<proteinExistence type="predicted"/>
<accession>A0A644TP60</accession>
<feature type="region of interest" description="Disordered" evidence="1">
    <location>
        <begin position="1"/>
        <end position="21"/>
    </location>
</feature>
<dbReference type="Pfam" id="PF21983">
    <property type="entry name" value="NikA-like"/>
    <property type="match status" value="1"/>
</dbReference>
<dbReference type="AlphaFoldDB" id="A0A644TP60"/>
<dbReference type="EMBL" id="VSSQ01000043">
    <property type="protein sequence ID" value="MPL68733.1"/>
    <property type="molecule type" value="Genomic_DNA"/>
</dbReference>
<evidence type="ECO:0000313" key="2">
    <source>
        <dbReference type="EMBL" id="MPL68733.1"/>
    </source>
</evidence>
<evidence type="ECO:0000256" key="1">
    <source>
        <dbReference type="SAM" id="MobiDB-lite"/>
    </source>
</evidence>
<comment type="caution">
    <text evidence="2">The sequence shown here is derived from an EMBL/GenBank/DDBJ whole genome shotgun (WGS) entry which is preliminary data.</text>
</comment>
<dbReference type="InterPro" id="IPR053842">
    <property type="entry name" value="NikA-like"/>
</dbReference>
<reference evidence="2" key="1">
    <citation type="submission" date="2019-08" db="EMBL/GenBank/DDBJ databases">
        <authorList>
            <person name="Kucharzyk K."/>
            <person name="Murdoch R.W."/>
            <person name="Higgins S."/>
            <person name="Loffler F."/>
        </authorList>
    </citation>
    <scope>NUCLEOTIDE SEQUENCE</scope>
</reference>
<organism evidence="2">
    <name type="scientific">bioreactor metagenome</name>
    <dbReference type="NCBI Taxonomy" id="1076179"/>
    <lineage>
        <taxon>unclassified sequences</taxon>
        <taxon>metagenomes</taxon>
        <taxon>ecological metagenomes</taxon>
    </lineage>
</organism>
<gene>
    <name evidence="2" type="ORF">SDC9_14461</name>
</gene>
<name>A0A644TP60_9ZZZZ</name>
<protein>
    <submittedName>
        <fullName evidence="2">Uncharacterized protein</fullName>
    </submittedName>
</protein>